<sequence>MDELANAAVLGKIEDVKALLQKIDDVNGLNSYGRTPLQVMMMGSTPVALLLLQAGADPNIRDRHTGTTPLHDAARMGFLDTVKILVKFCADPNARDNRDCRPIDLAQENDHMAVVDFLKTL</sequence>
<dbReference type="InterPro" id="IPR036770">
    <property type="entry name" value="Ankyrin_rpt-contain_sf"/>
</dbReference>
<dbReference type="GO" id="GO:0008285">
    <property type="term" value="P:negative regulation of cell population proliferation"/>
    <property type="evidence" value="ECO:0007669"/>
    <property type="project" value="TreeGrafter"/>
</dbReference>
<protein>
    <submittedName>
        <fullName evidence="4">Cyclin-dependent kinase 4 inhibitor D</fullName>
    </submittedName>
</protein>
<proteinExistence type="evidence at transcript level"/>
<dbReference type="SUPFAM" id="SSF48403">
    <property type="entry name" value="Ankyrin repeat"/>
    <property type="match status" value="1"/>
</dbReference>
<dbReference type="PANTHER" id="PTHR24201:SF8">
    <property type="entry name" value="CYCLIN-DEPENDENT KINASE 4 INHIBITOR B"/>
    <property type="match status" value="1"/>
</dbReference>
<dbReference type="PANTHER" id="PTHR24201">
    <property type="entry name" value="ANK_REP_REGION DOMAIN-CONTAINING PROTEIN"/>
    <property type="match status" value="1"/>
</dbReference>
<dbReference type="Gene3D" id="1.25.40.20">
    <property type="entry name" value="Ankyrin repeat-containing domain"/>
    <property type="match status" value="1"/>
</dbReference>
<organism evidence="4">
    <name type="scientific">Osmerus mordax</name>
    <name type="common">Rainbow smelt</name>
    <name type="synonym">Atherina mordax</name>
    <dbReference type="NCBI Taxonomy" id="8014"/>
    <lineage>
        <taxon>Eukaryota</taxon>
        <taxon>Metazoa</taxon>
        <taxon>Chordata</taxon>
        <taxon>Craniata</taxon>
        <taxon>Vertebrata</taxon>
        <taxon>Euteleostomi</taxon>
        <taxon>Actinopterygii</taxon>
        <taxon>Neopterygii</taxon>
        <taxon>Teleostei</taxon>
        <taxon>Stomiati</taxon>
        <taxon>Osmeriformes</taxon>
        <taxon>Osmeridae</taxon>
        <taxon>Osmerus</taxon>
    </lineage>
</organism>
<gene>
    <name evidence="4" type="primary">CDN2D</name>
</gene>
<dbReference type="GO" id="GO:2000045">
    <property type="term" value="P:regulation of G1/S transition of mitotic cell cycle"/>
    <property type="evidence" value="ECO:0007669"/>
    <property type="project" value="TreeGrafter"/>
</dbReference>
<accession>C1BKU3</accession>
<evidence type="ECO:0000256" key="1">
    <source>
        <dbReference type="ARBA" id="ARBA00022737"/>
    </source>
</evidence>
<dbReference type="GO" id="GO:0004861">
    <property type="term" value="F:cyclin-dependent protein serine/threonine kinase inhibitor activity"/>
    <property type="evidence" value="ECO:0007669"/>
    <property type="project" value="TreeGrafter"/>
</dbReference>
<evidence type="ECO:0000256" key="3">
    <source>
        <dbReference type="PROSITE-ProRule" id="PRU00023"/>
    </source>
</evidence>
<evidence type="ECO:0000313" key="4">
    <source>
        <dbReference type="EMBL" id="ACO09646.1"/>
    </source>
</evidence>
<reference evidence="4" key="1">
    <citation type="submission" date="2009-03" db="EMBL/GenBank/DDBJ databases">
        <title>Osmerus mordax full-length cDNAs.</title>
        <authorList>
            <person name="von Schalburg K."/>
            <person name="Leong J."/>
            <person name="Cooper G."/>
            <person name="Davidson W.S."/>
            <person name="Koop B.F."/>
        </authorList>
    </citation>
    <scope>NUCLEOTIDE SEQUENCE</scope>
    <source>
        <tissue evidence="4">Brain</tissue>
    </source>
</reference>
<keyword evidence="4" id="KW-0418">Kinase</keyword>
<dbReference type="AlphaFoldDB" id="C1BKU3"/>
<dbReference type="Pfam" id="PF12796">
    <property type="entry name" value="Ank_2"/>
    <property type="match status" value="1"/>
</dbReference>
<dbReference type="EMBL" id="BT075222">
    <property type="protein sequence ID" value="ACO09646.1"/>
    <property type="molecule type" value="mRNA"/>
</dbReference>
<keyword evidence="1" id="KW-0677">Repeat</keyword>
<keyword evidence="4" id="KW-0808">Transferase</keyword>
<dbReference type="PROSITE" id="PS50088">
    <property type="entry name" value="ANK_REPEAT"/>
    <property type="match status" value="1"/>
</dbReference>
<keyword evidence="2 3" id="KW-0040">ANK repeat</keyword>
<dbReference type="GO" id="GO:0005737">
    <property type="term" value="C:cytoplasm"/>
    <property type="evidence" value="ECO:0007669"/>
    <property type="project" value="TreeGrafter"/>
</dbReference>
<dbReference type="PROSITE" id="PS50297">
    <property type="entry name" value="ANK_REP_REGION"/>
    <property type="match status" value="1"/>
</dbReference>
<dbReference type="InterPro" id="IPR002110">
    <property type="entry name" value="Ankyrin_rpt"/>
</dbReference>
<dbReference type="GO" id="GO:0005634">
    <property type="term" value="C:nucleus"/>
    <property type="evidence" value="ECO:0007669"/>
    <property type="project" value="TreeGrafter"/>
</dbReference>
<feature type="repeat" description="ANK" evidence="3">
    <location>
        <begin position="65"/>
        <end position="97"/>
    </location>
</feature>
<dbReference type="GO" id="GO:0016301">
    <property type="term" value="F:kinase activity"/>
    <property type="evidence" value="ECO:0007669"/>
    <property type="project" value="UniProtKB-KW"/>
</dbReference>
<name>C1BKU3_OSMMO</name>
<dbReference type="SMART" id="SM00248">
    <property type="entry name" value="ANK"/>
    <property type="match status" value="2"/>
</dbReference>
<evidence type="ECO:0000256" key="2">
    <source>
        <dbReference type="ARBA" id="ARBA00023043"/>
    </source>
</evidence>
<dbReference type="InterPro" id="IPR050776">
    <property type="entry name" value="Ank_Repeat/CDKN_Inhibitor"/>
</dbReference>
<dbReference type="GO" id="GO:0019901">
    <property type="term" value="F:protein kinase binding"/>
    <property type="evidence" value="ECO:0007669"/>
    <property type="project" value="TreeGrafter"/>
</dbReference>